<dbReference type="GO" id="GO:0005829">
    <property type="term" value="C:cytosol"/>
    <property type="evidence" value="ECO:0007669"/>
    <property type="project" value="TreeGrafter"/>
</dbReference>
<feature type="binding site" evidence="7 9">
    <location>
        <position position="139"/>
    </location>
    <ligand>
        <name>substrate</name>
    </ligand>
</feature>
<evidence type="ECO:0000259" key="10">
    <source>
        <dbReference type="SMART" id="SM01005"/>
    </source>
</evidence>
<keyword evidence="6 7" id="KW-0413">Isomerase</keyword>
<comment type="cofactor">
    <cofactor evidence="2 7 8">
        <name>pyridoxal 5'-phosphate</name>
        <dbReference type="ChEBI" id="CHEBI:597326"/>
    </cofactor>
</comment>
<evidence type="ECO:0000256" key="8">
    <source>
        <dbReference type="PIRSR" id="PIRSR600821-50"/>
    </source>
</evidence>
<dbReference type="PRINTS" id="PR00992">
    <property type="entry name" value="ALARACEMASE"/>
</dbReference>
<dbReference type="Proteomes" id="UP000275727">
    <property type="component" value="Chromosome"/>
</dbReference>
<comment type="pathway">
    <text evidence="7">Amino-acid biosynthesis; D-alanine biosynthesis; D-alanine from L-alanine: step 1/1.</text>
</comment>
<dbReference type="RefSeq" id="WP_121053847.1">
    <property type="nucleotide sequence ID" value="NZ_AP018711.1"/>
</dbReference>
<dbReference type="InterPro" id="IPR029066">
    <property type="entry name" value="PLP-binding_barrel"/>
</dbReference>
<keyword evidence="5 7" id="KW-0663">Pyridoxal phosphate</keyword>
<dbReference type="EMBL" id="RBWX01000015">
    <property type="protein sequence ID" value="RKS84319.1"/>
    <property type="molecule type" value="Genomic_DNA"/>
</dbReference>
<dbReference type="Gene3D" id="3.20.20.10">
    <property type="entry name" value="Alanine racemase"/>
    <property type="match status" value="1"/>
</dbReference>
<evidence type="ECO:0000256" key="7">
    <source>
        <dbReference type="HAMAP-Rule" id="MF_01201"/>
    </source>
</evidence>
<dbReference type="PANTHER" id="PTHR30511:SF0">
    <property type="entry name" value="ALANINE RACEMASE, CATABOLIC-RELATED"/>
    <property type="match status" value="1"/>
</dbReference>
<comment type="function">
    <text evidence="7">Catalyzes the interconversion of L-alanine and D-alanine. May also act on other amino acids.</text>
</comment>
<protein>
    <recommendedName>
        <fullName evidence="4 7">Alanine racemase</fullName>
        <ecNumber evidence="4 7">5.1.1.1</ecNumber>
    </recommendedName>
</protein>
<feature type="modified residue" description="N6-(pyridoxal phosphate)lysine" evidence="7 8">
    <location>
        <position position="40"/>
    </location>
</feature>
<evidence type="ECO:0000256" key="4">
    <source>
        <dbReference type="ARBA" id="ARBA00013089"/>
    </source>
</evidence>
<dbReference type="KEGG" id="smic:SmB9_38060"/>
<evidence type="ECO:0000313" key="14">
    <source>
        <dbReference type="Proteomes" id="UP000276029"/>
    </source>
</evidence>
<organism evidence="11 13">
    <name type="scientific">Sphingosinicella microcystinivorans</name>
    <dbReference type="NCBI Taxonomy" id="335406"/>
    <lineage>
        <taxon>Bacteria</taxon>
        <taxon>Pseudomonadati</taxon>
        <taxon>Pseudomonadota</taxon>
        <taxon>Alphaproteobacteria</taxon>
        <taxon>Sphingomonadales</taxon>
        <taxon>Sphingosinicellaceae</taxon>
        <taxon>Sphingosinicella</taxon>
    </lineage>
</organism>
<sequence length="379" mass="39488">MSGHFKTAFSRLTVDLGAIRANYRAVASHVAPAACGAAIKADAYGLGARDVAPALYNAGCRVFFVAQLSEALNVTDTLGKDAEIVILNGLEPGAEAACAAHGFLPVLNALSQVARWRGLARAKGRPLPAVLQVDSGMSRLGLDATAAASLAADPAFARDVPLRLVMTHLACADEPGRAANAEQRARFQELRSLFAAVPASIANSGGAFLSTAFHCDLVRPGIALYGVQPNSRSAPMHPVVRLDARILQIRDVEAGVGVGYGLDYAAPSRRRLATLGIGYADGWPRSLGDTGSAWHAGQRLPIVGRVSMDSMTVDLTALAPDALAEGDFVELLGPSQSLADVAHDAGTIAYEILTRLGTRSERIVIGHQTAAAATLEIAK</sequence>
<name>A0AAD1G2S4_SPHMI</name>
<evidence type="ECO:0000313" key="12">
    <source>
        <dbReference type="EMBL" id="RKS84319.1"/>
    </source>
</evidence>
<dbReference type="CDD" id="cd00430">
    <property type="entry name" value="PLPDE_III_AR"/>
    <property type="match status" value="1"/>
</dbReference>
<evidence type="ECO:0000256" key="3">
    <source>
        <dbReference type="ARBA" id="ARBA00007880"/>
    </source>
</evidence>
<dbReference type="InterPro" id="IPR001608">
    <property type="entry name" value="Ala_racemase_N"/>
</dbReference>
<dbReference type="Proteomes" id="UP000276029">
    <property type="component" value="Unassembled WGS sequence"/>
</dbReference>
<feature type="active site" description="Proton acceptor; specific for L-alanine" evidence="7">
    <location>
        <position position="260"/>
    </location>
</feature>
<dbReference type="EMBL" id="AP018711">
    <property type="protein sequence ID" value="BBE36148.1"/>
    <property type="molecule type" value="Genomic_DNA"/>
</dbReference>
<dbReference type="Gene3D" id="2.40.37.10">
    <property type="entry name" value="Lyase, Ornithine Decarboxylase, Chain A, domain 1"/>
    <property type="match status" value="1"/>
</dbReference>
<dbReference type="InterPro" id="IPR011079">
    <property type="entry name" value="Ala_racemase_C"/>
</dbReference>
<evidence type="ECO:0000256" key="9">
    <source>
        <dbReference type="PIRSR" id="PIRSR600821-52"/>
    </source>
</evidence>
<keyword evidence="14" id="KW-1185">Reference proteome</keyword>
<evidence type="ECO:0000313" key="11">
    <source>
        <dbReference type="EMBL" id="BBE36148.1"/>
    </source>
</evidence>
<comment type="catalytic activity">
    <reaction evidence="1 7">
        <text>L-alanine = D-alanine</text>
        <dbReference type="Rhea" id="RHEA:20249"/>
        <dbReference type="ChEBI" id="CHEBI:57416"/>
        <dbReference type="ChEBI" id="CHEBI:57972"/>
        <dbReference type="EC" id="5.1.1.1"/>
    </reaction>
</comment>
<dbReference type="SUPFAM" id="SSF51419">
    <property type="entry name" value="PLP-binding barrel"/>
    <property type="match status" value="1"/>
</dbReference>
<dbReference type="Pfam" id="PF00842">
    <property type="entry name" value="Ala_racemase_C"/>
    <property type="match status" value="1"/>
</dbReference>
<evidence type="ECO:0000256" key="6">
    <source>
        <dbReference type="ARBA" id="ARBA00023235"/>
    </source>
</evidence>
<comment type="similarity">
    <text evidence="3 7">Belongs to the alanine racemase family.</text>
</comment>
<accession>A0AAD1G2S4</accession>
<dbReference type="AlphaFoldDB" id="A0AAD1G2S4"/>
<dbReference type="InterPro" id="IPR009006">
    <property type="entry name" value="Ala_racemase/Decarboxylase_C"/>
</dbReference>
<dbReference type="GO" id="GO:0030632">
    <property type="term" value="P:D-alanine biosynthetic process"/>
    <property type="evidence" value="ECO:0007669"/>
    <property type="project" value="UniProtKB-UniRule"/>
</dbReference>
<dbReference type="HAMAP" id="MF_01201">
    <property type="entry name" value="Ala_racemase"/>
    <property type="match status" value="1"/>
</dbReference>
<feature type="active site" description="Proton acceptor; specific for D-alanine" evidence="7">
    <location>
        <position position="40"/>
    </location>
</feature>
<dbReference type="InterPro" id="IPR000821">
    <property type="entry name" value="Ala_racemase"/>
</dbReference>
<dbReference type="Pfam" id="PF01168">
    <property type="entry name" value="Ala_racemase_N"/>
    <property type="match status" value="1"/>
</dbReference>
<reference evidence="11 13" key="1">
    <citation type="submission" date="2018-06" db="EMBL/GenBank/DDBJ databases">
        <title>Complete Genome Sequence of the Microcystin-Degrading Bacterium Sphingosinicella microcystinivorans Strain B-9.</title>
        <authorList>
            <person name="Jin H."/>
            <person name="Nishizawa T."/>
            <person name="Guo Y."/>
            <person name="Nishizawa A."/>
            <person name="Park H."/>
            <person name="Kato H."/>
            <person name="Tsuji K."/>
            <person name="Harada K."/>
        </authorList>
    </citation>
    <scope>NUCLEOTIDE SEQUENCE [LARGE SCALE GENOMIC DNA]</scope>
    <source>
        <strain evidence="11 13">B9</strain>
    </source>
</reference>
<evidence type="ECO:0000256" key="1">
    <source>
        <dbReference type="ARBA" id="ARBA00000316"/>
    </source>
</evidence>
<proteinExistence type="inferred from homology"/>
<feature type="binding site" evidence="7 9">
    <location>
        <position position="308"/>
    </location>
    <ligand>
        <name>substrate</name>
    </ligand>
</feature>
<reference evidence="12 14" key="2">
    <citation type="submission" date="2018-10" db="EMBL/GenBank/DDBJ databases">
        <title>Genomic Encyclopedia of Type Strains, Phase IV (KMG-IV): sequencing the most valuable type-strain genomes for metagenomic binning, comparative biology and taxonomic classification.</title>
        <authorList>
            <person name="Goeker M."/>
        </authorList>
    </citation>
    <scope>NUCLEOTIDE SEQUENCE [LARGE SCALE GENOMIC DNA]</scope>
    <source>
        <strain evidence="12 14">DSM 19791</strain>
    </source>
</reference>
<dbReference type="EC" id="5.1.1.1" evidence="4 7"/>
<dbReference type="SMART" id="SM01005">
    <property type="entry name" value="Ala_racemase_C"/>
    <property type="match status" value="1"/>
</dbReference>
<feature type="domain" description="Alanine racemase C-terminal" evidence="10">
    <location>
        <begin position="239"/>
        <end position="365"/>
    </location>
</feature>
<evidence type="ECO:0000256" key="5">
    <source>
        <dbReference type="ARBA" id="ARBA00022898"/>
    </source>
</evidence>
<dbReference type="SUPFAM" id="SSF50621">
    <property type="entry name" value="Alanine racemase C-terminal domain-like"/>
    <property type="match status" value="1"/>
</dbReference>
<dbReference type="NCBIfam" id="TIGR00492">
    <property type="entry name" value="alr"/>
    <property type="match status" value="1"/>
</dbReference>
<evidence type="ECO:0000256" key="2">
    <source>
        <dbReference type="ARBA" id="ARBA00001933"/>
    </source>
</evidence>
<dbReference type="InterPro" id="IPR020622">
    <property type="entry name" value="Ala_racemase_pyridoxalP-BS"/>
</dbReference>
<dbReference type="GO" id="GO:0030170">
    <property type="term" value="F:pyridoxal phosphate binding"/>
    <property type="evidence" value="ECO:0007669"/>
    <property type="project" value="UniProtKB-UniRule"/>
</dbReference>
<gene>
    <name evidence="12" type="ORF">DFR51_3761</name>
    <name evidence="11" type="ORF">SmB9_38060</name>
</gene>
<evidence type="ECO:0000313" key="13">
    <source>
        <dbReference type="Proteomes" id="UP000275727"/>
    </source>
</evidence>
<dbReference type="PROSITE" id="PS00395">
    <property type="entry name" value="ALANINE_RACEMASE"/>
    <property type="match status" value="1"/>
</dbReference>
<dbReference type="PANTHER" id="PTHR30511">
    <property type="entry name" value="ALANINE RACEMASE"/>
    <property type="match status" value="1"/>
</dbReference>
<dbReference type="GO" id="GO:0008784">
    <property type="term" value="F:alanine racemase activity"/>
    <property type="evidence" value="ECO:0007669"/>
    <property type="project" value="UniProtKB-UniRule"/>
</dbReference>